<proteinExistence type="evidence at transcript level"/>
<protein>
    <submittedName>
        <fullName evidence="1">Uncharacterized protein</fullName>
    </submittedName>
</protein>
<sequence length="200" mass="21000">MPSPAQERACEACPVSLAWPQAWAPLAMGPTAARQHGRWPASPPPAMPSHAVTVNRKKKVPGQRGPTDGNGISIEPWWRSPRCNFLSTLRILFQCFRSLLQFLGRVPPAGISMRPWWRSPRWHDATPLLPCARWCSGGTANAIPADIVAASVSDLRGCAASAVTDPGGCRPAGSAPASTTALGGYTAGVSVPPPPPAAEG</sequence>
<reference evidence="1" key="1">
    <citation type="journal article" date="2009" name="PLoS Genet.">
        <title>Sequencing, mapping, and analysis of 27,455 maize full-length cDNAs.</title>
        <authorList>
            <person name="Soderlund C."/>
            <person name="Descour A."/>
            <person name="Kudrna D."/>
            <person name="Bomhoff M."/>
            <person name="Boyd L."/>
            <person name="Currie J."/>
            <person name="Angelova A."/>
            <person name="Collura K."/>
            <person name="Wissotski M."/>
            <person name="Ashley E."/>
            <person name="Morrow D."/>
            <person name="Fernandes J."/>
            <person name="Walbot V."/>
            <person name="Yu Y."/>
        </authorList>
    </citation>
    <scope>NUCLEOTIDE SEQUENCE</scope>
    <source>
        <strain evidence="1">B73</strain>
    </source>
</reference>
<name>C0HH62_MAIZE</name>
<dbReference type="AlphaFoldDB" id="C0HH62"/>
<dbReference type="GeneID" id="100381574"/>
<dbReference type="RefSeq" id="XP_020398990.1">
    <property type="nucleotide sequence ID" value="XM_020543401.2"/>
</dbReference>
<organism evidence="1">
    <name type="scientific">Zea mays</name>
    <name type="common">Maize</name>
    <dbReference type="NCBI Taxonomy" id="4577"/>
    <lineage>
        <taxon>Eukaryota</taxon>
        <taxon>Viridiplantae</taxon>
        <taxon>Streptophyta</taxon>
        <taxon>Embryophyta</taxon>
        <taxon>Tracheophyta</taxon>
        <taxon>Spermatophyta</taxon>
        <taxon>Magnoliopsida</taxon>
        <taxon>Liliopsida</taxon>
        <taxon>Poales</taxon>
        <taxon>Poaceae</taxon>
        <taxon>PACMAD clade</taxon>
        <taxon>Panicoideae</taxon>
        <taxon>Andropogonodae</taxon>
        <taxon>Andropogoneae</taxon>
        <taxon>Tripsacinae</taxon>
        <taxon>Zea</taxon>
    </lineage>
</organism>
<dbReference type="EMBL" id="BT061668">
    <property type="protein sequence ID" value="ACN26365.1"/>
    <property type="molecule type" value="mRNA"/>
</dbReference>
<evidence type="ECO:0000313" key="1">
    <source>
        <dbReference type="EMBL" id="ACN26365.1"/>
    </source>
</evidence>
<accession>C0HH62</accession>
<dbReference type="KEGG" id="zma:100381574"/>